<dbReference type="InterPro" id="IPR001845">
    <property type="entry name" value="HTH_ArsR_DNA-bd_dom"/>
</dbReference>
<dbReference type="AlphaFoldDB" id="A0A1B1Z5F2"/>
<name>A0A1B1Z5F2_9BACL</name>
<evidence type="ECO:0000259" key="2">
    <source>
        <dbReference type="PROSITE" id="PS50987"/>
    </source>
</evidence>
<dbReference type="CDD" id="cd07814">
    <property type="entry name" value="SRPBCC_CalC_Aha1-like"/>
    <property type="match status" value="1"/>
</dbReference>
<evidence type="ECO:0000313" key="4">
    <source>
        <dbReference type="Proteomes" id="UP000077412"/>
    </source>
</evidence>
<dbReference type="SMART" id="SM00418">
    <property type="entry name" value="HTH_ARSR"/>
    <property type="match status" value="1"/>
</dbReference>
<dbReference type="Gene3D" id="1.10.10.10">
    <property type="entry name" value="Winged helix-like DNA-binding domain superfamily/Winged helix DNA-binding domain"/>
    <property type="match status" value="1"/>
</dbReference>
<dbReference type="EMBL" id="CP016761">
    <property type="protein sequence ID" value="ANX12644.1"/>
    <property type="molecule type" value="Genomic_DNA"/>
</dbReference>
<dbReference type="CDD" id="cd00090">
    <property type="entry name" value="HTH_ARSR"/>
    <property type="match status" value="1"/>
</dbReference>
<dbReference type="InterPro" id="IPR036390">
    <property type="entry name" value="WH_DNA-bd_sf"/>
</dbReference>
<evidence type="ECO:0000256" key="1">
    <source>
        <dbReference type="ARBA" id="ARBA00023125"/>
    </source>
</evidence>
<dbReference type="Pfam" id="PF12840">
    <property type="entry name" value="HTH_20"/>
    <property type="match status" value="1"/>
</dbReference>
<dbReference type="KEGG" id="far:ABE41_011550"/>
<dbReference type="GO" id="GO:0003700">
    <property type="term" value="F:DNA-binding transcription factor activity"/>
    <property type="evidence" value="ECO:0007669"/>
    <property type="project" value="InterPro"/>
</dbReference>
<feature type="domain" description="HTH arsR-type" evidence="2">
    <location>
        <begin position="1"/>
        <end position="92"/>
    </location>
</feature>
<sequence>MVNQDLVDVFKALSHPIRIDILDDLKKQPLSTGEITEKYDVSRYAIMKHLNVLVDANLVLIRRKGRVRLNYLNVIPLQKLYNRWVSKYEAPLAQGLMQLKNLVEEREEEKMEQTTERKVDSFEIEQEIVIQAAKETVFKALTQDINSWWKFRLGEESSTLIFEPQLNGRFYEDWGNGEGALWGTVTYFKENEEIRLNGLLGMSGAVNSFYSYKLSEDDNKTVLQLTHHAAGILEPHWEEAHRHGWNELLFVHLKNFIEKK</sequence>
<proteinExistence type="predicted"/>
<reference evidence="3 4" key="1">
    <citation type="submission" date="2016-08" db="EMBL/GenBank/DDBJ databases">
        <title>Complete genome sequence of Fictibacillus arsenicus G25-54, a strain with toxicity to nematodes and a potential arsenic-resistance activity.</title>
        <authorList>
            <person name="Zheng Z."/>
        </authorList>
    </citation>
    <scope>NUCLEOTIDE SEQUENCE [LARGE SCALE GENOMIC DNA]</scope>
    <source>
        <strain evidence="3 4">G25-54</strain>
    </source>
</reference>
<dbReference type="SUPFAM" id="SSF46785">
    <property type="entry name" value="Winged helix' DNA-binding domain"/>
    <property type="match status" value="1"/>
</dbReference>
<evidence type="ECO:0000313" key="3">
    <source>
        <dbReference type="EMBL" id="ANX12644.1"/>
    </source>
</evidence>
<organism evidence="3 4">
    <name type="scientific">Fictibacillus arsenicus</name>
    <dbReference type="NCBI Taxonomy" id="255247"/>
    <lineage>
        <taxon>Bacteria</taxon>
        <taxon>Bacillati</taxon>
        <taxon>Bacillota</taxon>
        <taxon>Bacilli</taxon>
        <taxon>Bacillales</taxon>
        <taxon>Fictibacillaceae</taxon>
        <taxon>Fictibacillus</taxon>
    </lineage>
</organism>
<gene>
    <name evidence="3" type="ORF">ABE41_011550</name>
</gene>
<dbReference type="GO" id="GO:0003677">
    <property type="term" value="F:DNA binding"/>
    <property type="evidence" value="ECO:0007669"/>
    <property type="project" value="UniProtKB-KW"/>
</dbReference>
<dbReference type="PROSITE" id="PS50987">
    <property type="entry name" value="HTH_ARSR_2"/>
    <property type="match status" value="1"/>
</dbReference>
<dbReference type="PANTHER" id="PTHR38600">
    <property type="entry name" value="TRANSCRIPTIONAL REGULATORY PROTEIN"/>
    <property type="match status" value="1"/>
</dbReference>
<dbReference type="Proteomes" id="UP000077412">
    <property type="component" value="Chromosome"/>
</dbReference>
<dbReference type="Gene3D" id="3.30.530.20">
    <property type="match status" value="1"/>
</dbReference>
<dbReference type="OrthoDB" id="9799175at2"/>
<dbReference type="InterPro" id="IPR011991">
    <property type="entry name" value="ArsR-like_HTH"/>
</dbReference>
<protein>
    <recommendedName>
        <fullName evidence="2">HTH arsR-type domain-containing protein</fullName>
    </recommendedName>
</protein>
<dbReference type="InterPro" id="IPR023393">
    <property type="entry name" value="START-like_dom_sf"/>
</dbReference>
<dbReference type="NCBIfam" id="NF033788">
    <property type="entry name" value="HTH_metalloreg"/>
    <property type="match status" value="1"/>
</dbReference>
<dbReference type="SUPFAM" id="SSF55961">
    <property type="entry name" value="Bet v1-like"/>
    <property type="match status" value="1"/>
</dbReference>
<dbReference type="RefSeq" id="WP_066290322.1">
    <property type="nucleotide sequence ID" value="NZ_CP016761.1"/>
</dbReference>
<keyword evidence="4" id="KW-1185">Reference proteome</keyword>
<dbReference type="STRING" id="255247.ABE41_011550"/>
<dbReference type="InterPro" id="IPR036388">
    <property type="entry name" value="WH-like_DNA-bd_sf"/>
</dbReference>
<keyword evidence="1" id="KW-0238">DNA-binding</keyword>
<accession>A0A1B1Z5F2</accession>
<dbReference type="PANTHER" id="PTHR38600:SF1">
    <property type="entry name" value="TRANSCRIPTIONAL REGULATORY PROTEIN"/>
    <property type="match status" value="1"/>
</dbReference>